<evidence type="ECO:0000313" key="9">
    <source>
        <dbReference type="EMBL" id="SNX67974.1"/>
    </source>
</evidence>
<dbReference type="Proteomes" id="UP000219546">
    <property type="component" value="Unassembled WGS sequence"/>
</dbReference>
<dbReference type="GO" id="GO:0009318">
    <property type="term" value="C:exodeoxyribonuclease VII complex"/>
    <property type="evidence" value="ECO:0007669"/>
    <property type="project" value="UniProtKB-UniRule"/>
</dbReference>
<dbReference type="NCBIfam" id="TIGR00237">
    <property type="entry name" value="xseA"/>
    <property type="match status" value="1"/>
</dbReference>
<evidence type="ECO:0000259" key="7">
    <source>
        <dbReference type="Pfam" id="PF02601"/>
    </source>
</evidence>
<proteinExistence type="inferred from homology"/>
<dbReference type="Pfam" id="PF13742">
    <property type="entry name" value="tRNA_anti_2"/>
    <property type="match status" value="1"/>
</dbReference>
<keyword evidence="3 5" id="KW-0378">Hydrolase</keyword>
<dbReference type="InterPro" id="IPR020579">
    <property type="entry name" value="Exonuc_VII_lsu_C"/>
</dbReference>
<evidence type="ECO:0000256" key="2">
    <source>
        <dbReference type="ARBA" id="ARBA00022722"/>
    </source>
</evidence>
<keyword evidence="1 5" id="KW-0963">Cytoplasm</keyword>
<comment type="subunit">
    <text evidence="5">Heterooligomer composed of large and small subunits.</text>
</comment>
<dbReference type="CDD" id="cd04489">
    <property type="entry name" value="ExoVII_LU_OBF"/>
    <property type="match status" value="1"/>
</dbReference>
<dbReference type="InterPro" id="IPR025824">
    <property type="entry name" value="OB-fold_nuc-bd_dom"/>
</dbReference>
<protein>
    <recommendedName>
        <fullName evidence="5">Exodeoxyribonuclease 7 large subunit</fullName>
        <ecNumber evidence="5">3.1.11.6</ecNumber>
    </recommendedName>
    <alternativeName>
        <fullName evidence="5">Exodeoxyribonuclease VII large subunit</fullName>
        <shortName evidence="5">Exonuclease VII large subunit</shortName>
    </alternativeName>
</protein>
<keyword evidence="4 5" id="KW-0269">Exonuclease</keyword>
<dbReference type="InterPro" id="IPR003753">
    <property type="entry name" value="Exonuc_VII_L"/>
</dbReference>
<reference evidence="9 10" key="1">
    <citation type="submission" date="2017-08" db="EMBL/GenBank/DDBJ databases">
        <authorList>
            <person name="de Groot N.N."/>
        </authorList>
    </citation>
    <scope>NUCLEOTIDE SEQUENCE [LARGE SCALE GENOMIC DNA]</scope>
    <source>
        <strain evidence="9 10">JC228</strain>
    </source>
</reference>
<evidence type="ECO:0000256" key="6">
    <source>
        <dbReference type="RuleBase" id="RU004355"/>
    </source>
</evidence>
<accession>A0A285CK62</accession>
<evidence type="ECO:0000256" key="4">
    <source>
        <dbReference type="ARBA" id="ARBA00022839"/>
    </source>
</evidence>
<evidence type="ECO:0000256" key="1">
    <source>
        <dbReference type="ARBA" id="ARBA00022490"/>
    </source>
</evidence>
<dbReference type="GO" id="GO:0003676">
    <property type="term" value="F:nucleic acid binding"/>
    <property type="evidence" value="ECO:0007669"/>
    <property type="project" value="InterPro"/>
</dbReference>
<dbReference type="GO" id="GO:0006308">
    <property type="term" value="P:DNA catabolic process"/>
    <property type="evidence" value="ECO:0007669"/>
    <property type="project" value="UniProtKB-UniRule"/>
</dbReference>
<dbReference type="PANTHER" id="PTHR30008">
    <property type="entry name" value="EXODEOXYRIBONUCLEASE 7 LARGE SUBUNIT"/>
    <property type="match status" value="1"/>
</dbReference>
<keyword evidence="10" id="KW-1185">Reference proteome</keyword>
<dbReference type="PANTHER" id="PTHR30008:SF0">
    <property type="entry name" value="EXODEOXYRIBONUCLEASE 7 LARGE SUBUNIT"/>
    <property type="match status" value="1"/>
</dbReference>
<feature type="domain" description="Exonuclease VII large subunit C-terminal" evidence="7">
    <location>
        <begin position="125"/>
        <end position="439"/>
    </location>
</feature>
<dbReference type="EMBL" id="OAOP01000002">
    <property type="protein sequence ID" value="SNX67974.1"/>
    <property type="molecule type" value="Genomic_DNA"/>
</dbReference>
<name>A0A285CK62_9BACI</name>
<evidence type="ECO:0000313" key="10">
    <source>
        <dbReference type="Proteomes" id="UP000219546"/>
    </source>
</evidence>
<dbReference type="GO" id="GO:0008855">
    <property type="term" value="F:exodeoxyribonuclease VII activity"/>
    <property type="evidence" value="ECO:0007669"/>
    <property type="project" value="UniProtKB-UniRule"/>
</dbReference>
<comment type="function">
    <text evidence="5">Bidirectionally degrades single-stranded DNA into large acid-insoluble oligonucleotides, which are then degraded further into small acid-soluble oligonucleotides.</text>
</comment>
<comment type="similarity">
    <text evidence="5 6">Belongs to the XseA family.</text>
</comment>
<comment type="catalytic activity">
    <reaction evidence="5 6">
        <text>Exonucleolytic cleavage in either 5'- to 3'- or 3'- to 5'-direction to yield nucleoside 5'-phosphates.</text>
        <dbReference type="EC" id="3.1.11.6"/>
    </reaction>
</comment>
<comment type="subcellular location">
    <subcellularLocation>
        <location evidence="5 6">Cytoplasm</location>
    </subcellularLocation>
</comment>
<organism evidence="9 10">
    <name type="scientific">Bacillus oleivorans</name>
    <dbReference type="NCBI Taxonomy" id="1448271"/>
    <lineage>
        <taxon>Bacteria</taxon>
        <taxon>Bacillati</taxon>
        <taxon>Bacillota</taxon>
        <taxon>Bacilli</taxon>
        <taxon>Bacillales</taxon>
        <taxon>Bacillaceae</taxon>
        <taxon>Bacillus</taxon>
    </lineage>
</organism>
<evidence type="ECO:0000256" key="3">
    <source>
        <dbReference type="ARBA" id="ARBA00022801"/>
    </source>
</evidence>
<feature type="domain" description="OB-fold nucleic acid binding" evidence="8">
    <location>
        <begin position="7"/>
        <end position="101"/>
    </location>
</feature>
<sequence length="454" mass="51392">MAQTKYLTVSALTKYIKRKFDFDPYLQDFYLKGEISNLKKHSSGHLYFTLKDDQARLLAIMFASQARTMPFTPENGMSVLVRGGISVYEANGQYQMYVKEMKPDGVGSLFLAYEQLKEKLEKEGLFSQARKKKIPLFPETVGVVTSPTGAAVRDIITTIQRRFPIGKVILFPALVQGEQAPASIVEAIEKAKIFGTIDVLIVGRGGGSIEELWAFNDEKVARAIVSSPIPIISAVGHETDFTISDFVADLRAPTPTGAAELAVPLLEDLYQRIDERKLRLSRAIGNKLRVERIHLKKLSNSYALRSPKRLYVQKLEKMDRLHESLNREMRRLIRINQDKRMIIQNRLSRSAPIEIIKSKRIEREGLQKNLQKNMFVRLEKKKQSFSGILQTLHALNPLSIMERGYSVTYSESGKIIKSIHSAEKGETISVTVKDGTLLCEIHDKKENTGHEERS</sequence>
<gene>
    <name evidence="5" type="primary">xseA</name>
    <name evidence="9" type="ORF">SAMN05877753_102179</name>
</gene>
<dbReference type="AlphaFoldDB" id="A0A285CK62"/>
<evidence type="ECO:0000259" key="8">
    <source>
        <dbReference type="Pfam" id="PF13742"/>
    </source>
</evidence>
<evidence type="ECO:0000256" key="5">
    <source>
        <dbReference type="HAMAP-Rule" id="MF_00378"/>
    </source>
</evidence>
<dbReference type="OrthoDB" id="9802795at2"/>
<dbReference type="HAMAP" id="MF_00378">
    <property type="entry name" value="Exonuc_7_L"/>
    <property type="match status" value="1"/>
</dbReference>
<keyword evidence="2 5" id="KW-0540">Nuclease</keyword>
<dbReference type="GO" id="GO:0005737">
    <property type="term" value="C:cytoplasm"/>
    <property type="evidence" value="ECO:0007669"/>
    <property type="project" value="UniProtKB-SubCell"/>
</dbReference>
<dbReference type="RefSeq" id="WP_097157383.1">
    <property type="nucleotide sequence ID" value="NZ_JBEPMQ010000013.1"/>
</dbReference>
<dbReference type="Pfam" id="PF02601">
    <property type="entry name" value="Exonuc_VII_L"/>
    <property type="match status" value="1"/>
</dbReference>
<dbReference type="EC" id="3.1.11.6" evidence="5"/>